<keyword evidence="2 8" id="KW-0575">Peroxidase</keyword>
<evidence type="ECO:0000256" key="3">
    <source>
        <dbReference type="ARBA" id="ARBA00022723"/>
    </source>
</evidence>
<dbReference type="PANTHER" id="PTHR30521:SF5">
    <property type="entry name" value="BLR4509 PROTEIN"/>
    <property type="match status" value="1"/>
</dbReference>
<evidence type="ECO:0000256" key="2">
    <source>
        <dbReference type="ARBA" id="ARBA00022559"/>
    </source>
</evidence>
<proteinExistence type="inferred from homology"/>
<evidence type="ECO:0000256" key="6">
    <source>
        <dbReference type="ARBA" id="ARBA00025737"/>
    </source>
</evidence>
<dbReference type="InterPro" id="IPR049509">
    <property type="entry name" value="DyP_N"/>
</dbReference>
<evidence type="ECO:0000256" key="5">
    <source>
        <dbReference type="ARBA" id="ARBA00023004"/>
    </source>
</evidence>
<feature type="domain" description="DyP dimeric alpha+beta barrel" evidence="7">
    <location>
        <begin position="6"/>
        <end position="134"/>
    </location>
</feature>
<organism evidence="8 9">
    <name type="scientific">Paenibacillus odorifer</name>
    <dbReference type="NCBI Taxonomy" id="189426"/>
    <lineage>
        <taxon>Bacteria</taxon>
        <taxon>Bacillati</taxon>
        <taxon>Bacillota</taxon>
        <taxon>Bacilli</taxon>
        <taxon>Bacillales</taxon>
        <taxon>Paenibacillaceae</taxon>
        <taxon>Paenibacillus</taxon>
    </lineage>
</organism>
<dbReference type="NCBIfam" id="TIGR01413">
    <property type="entry name" value="Dyp_perox_fam"/>
    <property type="match status" value="1"/>
</dbReference>
<evidence type="ECO:0000256" key="1">
    <source>
        <dbReference type="ARBA" id="ARBA00001970"/>
    </source>
</evidence>
<evidence type="ECO:0000259" key="7">
    <source>
        <dbReference type="Pfam" id="PF21105"/>
    </source>
</evidence>
<keyword evidence="5" id="KW-0408">Iron</keyword>
<sequence length="447" mass="49827">MNYDDIQGIVLQERPTPYVGTYVLLSIDHQQDGKVMLKRLLDEVTSAGQWSNPHEGAWVNVGFTYQGLQKLGIPQESLNSFDLEFREGMAARAARLGDVNESSPEHWEDPLGTEKVDVALALFAPTKEALLQAEEAAHRIHCELNGVSVVYQLDVGMNPDGRTHLGFMDGISNPRIEGNHIPNVVGQEAEIKAGEFLFGHLNESGTITQGPQPAELGHNGSYLSFRKLHMRVAAFRRYLREHADNREEEELLAAKMVGRWPSGAPLSLAPEADDPALGEDVSRRNAFTYGDDHKGLKCPVSSHIRRAYPRDSLQDSVVNVNIHRLLRRSTMYGPILPKGVMEDDGQDRGLIFAGICSSLSRQFEFIKTDWLNGGNFAGMSTEKDPITGKNEGEGMFTIPDKPIRHRMKEIPSFSITKGGEYFFVPSMTALRWMAELDQHISKEELTC</sequence>
<dbReference type="Pfam" id="PF21105">
    <property type="entry name" value="DyP_N"/>
    <property type="match status" value="1"/>
</dbReference>
<name>A0AAD0KPZ6_9BACL</name>
<evidence type="ECO:0000313" key="9">
    <source>
        <dbReference type="Proteomes" id="UP000249163"/>
    </source>
</evidence>
<dbReference type="PANTHER" id="PTHR30521">
    <property type="entry name" value="DEFERROCHELATASE/PEROXIDASE"/>
    <property type="match status" value="1"/>
</dbReference>
<keyword evidence="4" id="KW-0560">Oxidoreductase</keyword>
<protein>
    <submittedName>
        <fullName evidence="8">Peroxidase</fullName>
    </submittedName>
</protein>
<evidence type="ECO:0000256" key="4">
    <source>
        <dbReference type="ARBA" id="ARBA00023002"/>
    </source>
</evidence>
<dbReference type="GO" id="GO:0004601">
    <property type="term" value="F:peroxidase activity"/>
    <property type="evidence" value="ECO:0007669"/>
    <property type="project" value="UniProtKB-KW"/>
</dbReference>
<dbReference type="GO" id="GO:0046872">
    <property type="term" value="F:metal ion binding"/>
    <property type="evidence" value="ECO:0007669"/>
    <property type="project" value="UniProtKB-KW"/>
</dbReference>
<keyword evidence="3" id="KW-0479">Metal-binding</keyword>
<gene>
    <name evidence="8" type="ORF">CD191_03960</name>
</gene>
<dbReference type="Proteomes" id="UP000249163">
    <property type="component" value="Chromosome"/>
</dbReference>
<dbReference type="AlphaFoldDB" id="A0AAD0KPZ6"/>
<reference evidence="8 9" key="1">
    <citation type="submission" date="2017-06" db="EMBL/GenBank/DDBJ databases">
        <title>Complete genome sequence of Paenibacillus odorifer CBA7130.</title>
        <authorList>
            <person name="Nam Y.-D."/>
            <person name="Kang J."/>
            <person name="Chung W.-H."/>
        </authorList>
    </citation>
    <scope>NUCLEOTIDE SEQUENCE [LARGE SCALE GENOMIC DNA]</scope>
    <source>
        <strain evidence="8 9">CBA7130</strain>
    </source>
</reference>
<dbReference type="InterPro" id="IPR011008">
    <property type="entry name" value="Dimeric_a/b-barrel"/>
</dbReference>
<dbReference type="InterPro" id="IPR006314">
    <property type="entry name" value="Dyp_peroxidase"/>
</dbReference>
<comment type="similarity">
    <text evidence="6">Belongs to the DyP-type peroxidase family.</text>
</comment>
<dbReference type="PROSITE" id="PS51404">
    <property type="entry name" value="DYP_PEROXIDASE"/>
    <property type="match status" value="1"/>
</dbReference>
<dbReference type="SUPFAM" id="SSF54909">
    <property type="entry name" value="Dimeric alpha+beta barrel"/>
    <property type="match status" value="1"/>
</dbReference>
<comment type="cofactor">
    <cofactor evidence="1">
        <name>heme b</name>
        <dbReference type="ChEBI" id="CHEBI:60344"/>
    </cofactor>
</comment>
<dbReference type="EMBL" id="CP021965">
    <property type="protein sequence ID" value="AWV36559.1"/>
    <property type="molecule type" value="Genomic_DNA"/>
</dbReference>
<evidence type="ECO:0000313" key="8">
    <source>
        <dbReference type="EMBL" id="AWV36559.1"/>
    </source>
</evidence>
<accession>A0AAD0KPZ6</accession>
<dbReference type="GO" id="GO:0005829">
    <property type="term" value="C:cytosol"/>
    <property type="evidence" value="ECO:0007669"/>
    <property type="project" value="TreeGrafter"/>
</dbReference>
<dbReference type="GO" id="GO:0020037">
    <property type="term" value="F:heme binding"/>
    <property type="evidence" value="ECO:0007669"/>
    <property type="project" value="InterPro"/>
</dbReference>